<dbReference type="Pfam" id="PF00990">
    <property type="entry name" value="GGDEF"/>
    <property type="match status" value="1"/>
</dbReference>
<dbReference type="CDD" id="cd01949">
    <property type="entry name" value="GGDEF"/>
    <property type="match status" value="1"/>
</dbReference>
<dbReference type="InterPro" id="IPR000700">
    <property type="entry name" value="PAS-assoc_C"/>
</dbReference>
<dbReference type="InterPro" id="IPR035965">
    <property type="entry name" value="PAS-like_dom_sf"/>
</dbReference>
<dbReference type="PROSITE" id="PS50887">
    <property type="entry name" value="GGDEF"/>
    <property type="match status" value="1"/>
</dbReference>
<organism evidence="3 4">
    <name type="scientific">Angustibacter aerolatus</name>
    <dbReference type="NCBI Taxonomy" id="1162965"/>
    <lineage>
        <taxon>Bacteria</taxon>
        <taxon>Bacillati</taxon>
        <taxon>Actinomycetota</taxon>
        <taxon>Actinomycetes</taxon>
        <taxon>Kineosporiales</taxon>
        <taxon>Kineosporiaceae</taxon>
    </lineage>
</organism>
<dbReference type="InterPro" id="IPR029016">
    <property type="entry name" value="GAF-like_dom_sf"/>
</dbReference>
<dbReference type="SUPFAM" id="SSF55781">
    <property type="entry name" value="GAF domain-like"/>
    <property type="match status" value="1"/>
</dbReference>
<dbReference type="InterPro" id="IPR000160">
    <property type="entry name" value="GGDEF_dom"/>
</dbReference>
<dbReference type="SUPFAM" id="SSF55073">
    <property type="entry name" value="Nucleotide cyclase"/>
    <property type="match status" value="1"/>
</dbReference>
<gene>
    <name evidence="3" type="ORF">GCM10025868_36540</name>
</gene>
<reference evidence="4" key="1">
    <citation type="journal article" date="2019" name="Int. J. Syst. Evol. Microbiol.">
        <title>The Global Catalogue of Microorganisms (GCM) 10K type strain sequencing project: providing services to taxonomists for standard genome sequencing and annotation.</title>
        <authorList>
            <consortium name="The Broad Institute Genomics Platform"/>
            <consortium name="The Broad Institute Genome Sequencing Center for Infectious Disease"/>
            <person name="Wu L."/>
            <person name="Ma J."/>
        </authorList>
    </citation>
    <scope>NUCLEOTIDE SEQUENCE [LARGE SCALE GENOMIC DNA]</scope>
    <source>
        <strain evidence="4">NBRC 108730</strain>
    </source>
</reference>
<keyword evidence="4" id="KW-1185">Reference proteome</keyword>
<evidence type="ECO:0000259" key="2">
    <source>
        <dbReference type="PROSITE" id="PS50887"/>
    </source>
</evidence>
<dbReference type="PANTHER" id="PTHR45138">
    <property type="entry name" value="REGULATORY COMPONENTS OF SENSORY TRANSDUCTION SYSTEM"/>
    <property type="match status" value="1"/>
</dbReference>
<dbReference type="PROSITE" id="PS50113">
    <property type="entry name" value="PAC"/>
    <property type="match status" value="1"/>
</dbReference>
<protein>
    <recommendedName>
        <fullName evidence="5">GGDEF domain-containing protein</fullName>
    </recommendedName>
</protein>
<dbReference type="SUPFAM" id="SSF55785">
    <property type="entry name" value="PYP-like sensor domain (PAS domain)"/>
    <property type="match status" value="1"/>
</dbReference>
<dbReference type="Gene3D" id="3.30.70.270">
    <property type="match status" value="1"/>
</dbReference>
<dbReference type="EMBL" id="BSUZ01000001">
    <property type="protein sequence ID" value="GMA88404.1"/>
    <property type="molecule type" value="Genomic_DNA"/>
</dbReference>
<evidence type="ECO:0008006" key="5">
    <source>
        <dbReference type="Google" id="ProtNLM"/>
    </source>
</evidence>
<dbReference type="InterPro" id="IPR050469">
    <property type="entry name" value="Diguanylate_Cyclase"/>
</dbReference>
<comment type="caution">
    <text evidence="3">The sequence shown here is derived from an EMBL/GenBank/DDBJ whole genome shotgun (WGS) entry which is preliminary data.</text>
</comment>
<feature type="domain" description="GGDEF" evidence="2">
    <location>
        <begin position="356"/>
        <end position="478"/>
    </location>
</feature>
<proteinExistence type="predicted"/>
<dbReference type="PANTHER" id="PTHR45138:SF24">
    <property type="entry name" value="DIGUANYLATE CYCLASE DGCC-RELATED"/>
    <property type="match status" value="1"/>
</dbReference>
<dbReference type="SMART" id="SM00267">
    <property type="entry name" value="GGDEF"/>
    <property type="match status" value="1"/>
</dbReference>
<accession>A0ABQ6JM44</accession>
<feature type="domain" description="PAC" evidence="1">
    <location>
        <begin position="111"/>
        <end position="162"/>
    </location>
</feature>
<dbReference type="Gene3D" id="3.30.450.40">
    <property type="match status" value="1"/>
</dbReference>
<evidence type="ECO:0000259" key="1">
    <source>
        <dbReference type="PROSITE" id="PS50113"/>
    </source>
</evidence>
<evidence type="ECO:0000313" key="4">
    <source>
        <dbReference type="Proteomes" id="UP001157017"/>
    </source>
</evidence>
<dbReference type="InterPro" id="IPR029787">
    <property type="entry name" value="Nucleotide_cyclase"/>
</dbReference>
<dbReference type="NCBIfam" id="TIGR00254">
    <property type="entry name" value="GGDEF"/>
    <property type="match status" value="1"/>
</dbReference>
<evidence type="ECO:0000313" key="3">
    <source>
        <dbReference type="EMBL" id="GMA88404.1"/>
    </source>
</evidence>
<dbReference type="Proteomes" id="UP001157017">
    <property type="component" value="Unassembled WGS sequence"/>
</dbReference>
<name>A0ABQ6JM44_9ACTN</name>
<sequence length="489" mass="53005">MVAVRRVAERRLGSARVSLQERVHELERARVADEEQQRRFRGVFDASPVGVALADEPGPLRGGERRLVPAARPRARGAWWAAGSREFTDPDDLPQHARAGAIIDAAVDGVGRVEKRFVRPDGTRRWAWLSMAHVPGPDGQVWTLAHAQDVTERKAADLSLRRTQDDLAAVAAVAREVAAGVDARPTVLHHLGALTAATASLLLEPAGADDLVVTATDGAEVVGTRVHLPSTTLVRRAWERAEPVFGARVEPGPQAEPEWVERWTGTSVLVHPVSHGGRPVALLMVLWGEPVDEVPAETQQTVRLLAQEVAVALQAERLRLDLERMAGTDALTGVPNRRAWDDTVQQMTQRAARSGSPLSLAMVDLDHFKRFNDREGHVAGDRLLAEFCRAGQEVLRGPDLLARWGGEEFAVALPDCDVPAALEVLERLRGCVPQGQTCSAGVAAWVPGEAPWQTLDRADTALYRAKQAGRDRIVVAGSSQDDVALVVTD</sequence>
<dbReference type="InterPro" id="IPR043128">
    <property type="entry name" value="Rev_trsase/Diguanyl_cyclase"/>
</dbReference>
<dbReference type="Gene3D" id="3.30.450.20">
    <property type="entry name" value="PAS domain"/>
    <property type="match status" value="1"/>
</dbReference>